<name>A0A2I4FA93_JUGRE</name>
<dbReference type="PROSITE" id="PS51294">
    <property type="entry name" value="HTH_MYB"/>
    <property type="match status" value="1"/>
</dbReference>
<comment type="subcellular location">
    <subcellularLocation>
        <location evidence="1">Nucleus</location>
    </subcellularLocation>
</comment>
<evidence type="ECO:0000313" key="4">
    <source>
        <dbReference type="Proteomes" id="UP000235220"/>
    </source>
</evidence>
<dbReference type="InterPro" id="IPR017930">
    <property type="entry name" value="Myb_dom"/>
</dbReference>
<gene>
    <name evidence="5" type="primary">LOC108996956</name>
</gene>
<dbReference type="CDD" id="cd11660">
    <property type="entry name" value="SANT_TRF"/>
    <property type="match status" value="1"/>
</dbReference>
<feature type="compositionally biased region" description="Polar residues" evidence="3">
    <location>
        <begin position="553"/>
        <end position="564"/>
    </location>
</feature>
<protein>
    <submittedName>
        <fullName evidence="5">Uncharacterized protein LOC108996956</fullName>
    </submittedName>
</protein>
<dbReference type="OrthoDB" id="608866at2759"/>
<dbReference type="RefSeq" id="XP_018828563.1">
    <property type="nucleotide sequence ID" value="XM_018973018.2"/>
</dbReference>
<dbReference type="SUPFAM" id="SSF46689">
    <property type="entry name" value="Homeodomain-like"/>
    <property type="match status" value="1"/>
</dbReference>
<feature type="compositionally biased region" description="Basic and acidic residues" evidence="3">
    <location>
        <begin position="543"/>
        <end position="552"/>
    </location>
</feature>
<keyword evidence="4" id="KW-1185">Reference proteome</keyword>
<feature type="region of interest" description="Disordered" evidence="3">
    <location>
        <begin position="505"/>
        <end position="564"/>
    </location>
</feature>
<dbReference type="Gramene" id="Jr14_07630_p1">
    <property type="protein sequence ID" value="cds.Jr14_07630_p1"/>
    <property type="gene ID" value="Jr14_07630"/>
</dbReference>
<dbReference type="SMART" id="SM00717">
    <property type="entry name" value="SANT"/>
    <property type="match status" value="1"/>
</dbReference>
<organism evidence="4 5">
    <name type="scientific">Juglans regia</name>
    <name type="common">English walnut</name>
    <dbReference type="NCBI Taxonomy" id="51240"/>
    <lineage>
        <taxon>Eukaryota</taxon>
        <taxon>Viridiplantae</taxon>
        <taxon>Streptophyta</taxon>
        <taxon>Embryophyta</taxon>
        <taxon>Tracheophyta</taxon>
        <taxon>Spermatophyta</taxon>
        <taxon>Magnoliopsida</taxon>
        <taxon>eudicotyledons</taxon>
        <taxon>Gunneridae</taxon>
        <taxon>Pentapetalae</taxon>
        <taxon>rosids</taxon>
        <taxon>fabids</taxon>
        <taxon>Fagales</taxon>
        <taxon>Juglandaceae</taxon>
        <taxon>Juglans</taxon>
    </lineage>
</organism>
<dbReference type="Proteomes" id="UP000235220">
    <property type="component" value="Chromosome 14"/>
</dbReference>
<reference evidence="5" key="1">
    <citation type="submission" date="2025-08" db="UniProtKB">
        <authorList>
            <consortium name="RefSeq"/>
        </authorList>
    </citation>
    <scope>IDENTIFICATION</scope>
    <source>
        <tissue evidence="5">Leaves</tissue>
    </source>
</reference>
<dbReference type="KEGG" id="jre:108996956"/>
<dbReference type="GO" id="GO:0005634">
    <property type="term" value="C:nucleus"/>
    <property type="evidence" value="ECO:0007669"/>
    <property type="project" value="UniProtKB-SubCell"/>
</dbReference>
<dbReference type="PROSITE" id="PS50090">
    <property type="entry name" value="MYB_LIKE"/>
    <property type="match status" value="1"/>
</dbReference>
<sequence>MDADICRWISEFLLRNPVQDHVIKKLLQVLPVSADSRFKKTVLLRTIQADIADASLTETTLDKLEMIEQLDRGDGVEISDSLKVAYCTVAVECAVKYLAGSRDGHSKYFEAVKRIFRDRIRDLERFGKSELVTGELRCMGDELEAAIWDDKGAKKLMKMNTRNEALEAVKVYLKEAWALLGPPFLESAATATEPSGIQRPSGNAGGVGVKSLNQINGKLAAKNKPNAVQYAGESAGKQEEALILPNVGELAAKTVNQVEEVATVTPNEGDFTAKLVNRVEGEMAAGNVPNARQDVGELAAKTLNQFEEVAANMPNVSDLAVNTANQAEKELVVNTLNADQGVGESAAKTTNQVMTNTLNVAQLAANRVDQFEELAANLQGADQDFRDNDRPELCDREARRSVALPSGSWDTIVRDRAAAGRVNETQQGNVPHRRKHVVWHKRSKAGVKIADAEELDTDVTCNKYNSLPTPEVNKVRAALKSSSLELQAVVKDPLPDALRLAENVMNDRVTRDKKHETSVENQSVRGRDAPNPSVNKSIEPTEIDDRTHEHQSCSDQNNAPRPSLMERNSTAHTFEWDDSIDDSPEGMTNHAIRLRLPSPKRKSISPLKKYETANFARRRKVKRWTLLEEETLRTGVQKYGKGNWKLILNCYRDTFEERTEVDLKDKWRNMTRS</sequence>
<proteinExistence type="predicted"/>
<evidence type="ECO:0000256" key="2">
    <source>
        <dbReference type="ARBA" id="ARBA00023242"/>
    </source>
</evidence>
<keyword evidence="2" id="KW-0539">Nucleus</keyword>
<evidence type="ECO:0000313" key="5">
    <source>
        <dbReference type="RefSeq" id="XP_018828563.1"/>
    </source>
</evidence>
<dbReference type="Pfam" id="PF00249">
    <property type="entry name" value="Myb_DNA-binding"/>
    <property type="match status" value="1"/>
</dbReference>
<evidence type="ECO:0000256" key="3">
    <source>
        <dbReference type="SAM" id="MobiDB-lite"/>
    </source>
</evidence>
<accession>A0A2I4FA93</accession>
<dbReference type="InterPro" id="IPR001005">
    <property type="entry name" value="SANT/Myb"/>
</dbReference>
<feature type="compositionally biased region" description="Basic and acidic residues" evidence="3">
    <location>
        <begin position="508"/>
        <end position="518"/>
    </location>
</feature>
<dbReference type="GeneID" id="108996956"/>
<dbReference type="PANTHER" id="PTHR46993">
    <property type="entry name" value="MYB TRANSCRIPTION FACTOR"/>
    <property type="match status" value="1"/>
</dbReference>
<dbReference type="AlphaFoldDB" id="A0A2I4FA93"/>
<dbReference type="FunCoup" id="A0A2I4FA93">
    <property type="interactions" value="1875"/>
</dbReference>
<dbReference type="Gene3D" id="1.10.246.220">
    <property type="match status" value="1"/>
</dbReference>
<dbReference type="InterPro" id="IPR009057">
    <property type="entry name" value="Homeodomain-like_sf"/>
</dbReference>
<evidence type="ECO:0000256" key="1">
    <source>
        <dbReference type="ARBA" id="ARBA00004123"/>
    </source>
</evidence>
<dbReference type="PANTHER" id="PTHR46993:SF6">
    <property type="entry name" value="MYB TRANSCRIPTION FACTOR"/>
    <property type="match status" value="1"/>
</dbReference>